<reference evidence="1" key="1">
    <citation type="journal article" date="2019" name="Sci. Rep.">
        <title>Draft genome of Tanacetum cinerariifolium, the natural source of mosquito coil.</title>
        <authorList>
            <person name="Yamashiro T."/>
            <person name="Shiraishi A."/>
            <person name="Satake H."/>
            <person name="Nakayama K."/>
        </authorList>
    </citation>
    <scope>NUCLEOTIDE SEQUENCE</scope>
</reference>
<evidence type="ECO:0000313" key="1">
    <source>
        <dbReference type="EMBL" id="GFA61008.1"/>
    </source>
</evidence>
<organism evidence="1">
    <name type="scientific">Tanacetum cinerariifolium</name>
    <name type="common">Dalmatian daisy</name>
    <name type="synonym">Chrysanthemum cinerariifolium</name>
    <dbReference type="NCBI Taxonomy" id="118510"/>
    <lineage>
        <taxon>Eukaryota</taxon>
        <taxon>Viridiplantae</taxon>
        <taxon>Streptophyta</taxon>
        <taxon>Embryophyta</taxon>
        <taxon>Tracheophyta</taxon>
        <taxon>Spermatophyta</taxon>
        <taxon>Magnoliopsida</taxon>
        <taxon>eudicotyledons</taxon>
        <taxon>Gunneridae</taxon>
        <taxon>Pentapetalae</taxon>
        <taxon>asterids</taxon>
        <taxon>campanulids</taxon>
        <taxon>Asterales</taxon>
        <taxon>Asteraceae</taxon>
        <taxon>Asteroideae</taxon>
        <taxon>Anthemideae</taxon>
        <taxon>Anthemidinae</taxon>
        <taxon>Tanacetum</taxon>
    </lineage>
</organism>
<feature type="non-terminal residue" evidence="1">
    <location>
        <position position="1"/>
    </location>
</feature>
<dbReference type="EMBL" id="BKCJ010454650">
    <property type="protein sequence ID" value="GFA61008.1"/>
    <property type="molecule type" value="Genomic_DNA"/>
</dbReference>
<protein>
    <submittedName>
        <fullName evidence="1">Uncharacterized protein</fullName>
    </submittedName>
</protein>
<proteinExistence type="predicted"/>
<comment type="caution">
    <text evidence="1">The sequence shown here is derived from an EMBL/GenBank/DDBJ whole genome shotgun (WGS) entry which is preliminary data.</text>
</comment>
<name>A0A699JVT7_TANCI</name>
<sequence length="78" mass="8537">GVSSPAAASVNNAGISEFHSTDYHMSSVSTLDSTVNSVEIPIVDFSGDYVEFIPCRALSRCSHIRSREFAKRDSDHKF</sequence>
<dbReference type="AlphaFoldDB" id="A0A699JVT7"/>
<gene>
    <name evidence="1" type="ORF">Tci_632980</name>
</gene>
<accession>A0A699JVT7</accession>